<gene>
    <name evidence="4" type="ORF">bsdcttw_40250</name>
</gene>
<reference evidence="4 5" key="1">
    <citation type="submission" date="2020-08" db="EMBL/GenBank/DDBJ databases">
        <title>Draft genome sequencing of an Anaerocolumna strain isolated from anoxic soil subjected to BSD treatment.</title>
        <authorList>
            <person name="Uek A."/>
            <person name="Tonouchi A."/>
        </authorList>
    </citation>
    <scope>NUCLEOTIDE SEQUENCE [LARGE SCALE GENOMIC DNA]</scope>
    <source>
        <strain evidence="4 5">CTTW</strain>
    </source>
</reference>
<keyword evidence="5" id="KW-1185">Reference proteome</keyword>
<evidence type="ECO:0000259" key="3">
    <source>
        <dbReference type="Pfam" id="PF12010"/>
    </source>
</evidence>
<dbReference type="KEGG" id="acht:bsdcttw_40250"/>
<keyword evidence="2" id="KW-0732">Signal</keyword>
<dbReference type="AlphaFoldDB" id="A0A7I8DUG4"/>
<dbReference type="PANTHER" id="PTHR43649:SF17">
    <property type="entry name" value="ABC TRANSPORTER SOLUTE BINDING PROTEIN-SUGAR TRANSPORT"/>
    <property type="match status" value="1"/>
</dbReference>
<proteinExistence type="predicted"/>
<reference evidence="4 5" key="2">
    <citation type="submission" date="2020-08" db="EMBL/GenBank/DDBJ databases">
        <authorList>
            <person name="Ueki A."/>
            <person name="Tonouchi A."/>
        </authorList>
    </citation>
    <scope>NUCLEOTIDE SEQUENCE [LARGE SCALE GENOMIC DNA]</scope>
    <source>
        <strain evidence="4 5">CTTW</strain>
    </source>
</reference>
<dbReference type="Gene3D" id="3.40.190.10">
    <property type="entry name" value="Periplasmic binding protein-like II"/>
    <property type="match status" value="2"/>
</dbReference>
<dbReference type="Proteomes" id="UP000515703">
    <property type="component" value="Chromosome"/>
</dbReference>
<accession>A0A7I8DUG4</accession>
<evidence type="ECO:0000256" key="2">
    <source>
        <dbReference type="SAM" id="SignalP"/>
    </source>
</evidence>
<protein>
    <submittedName>
        <fullName evidence="4">Putative ABC transporter substrate binding lipoprotein</fullName>
    </submittedName>
</protein>
<sequence>MRKIKKLCSLLLVASLVVSMAACGKKENTSGNNTGNTATPTESTEATPTETAAATPDISKKADLVFYVMGDAPKDEQVVEDAINKVLLEKANATVDFQFSTWTDWSQKYNLELTSGSADLIYTANWVNYATLANSGAFADLTDMIATDAPNIAKSMDPSLLDQCKVGGKLYAIPNTWPEYTVSGVSYRDDLRTKYNLPVPNSVENLEAYLLGIKQNDPKQGLLSVTTGESSGLQVAFDAANILNFKYPWVTPNGLPYGLAANYDTPSDVYDYWNSDDFVTDMKLLKKFADEGFWSRSALSDTNDSEAYNNGICAAVVAGQNPNKNIAAITNFAEKHPDWKSEYVAYGETTGVIFPAHATQNATAVLASSKNQDRALMVLDLFLYDKELNDLVEYGIKGTHYDVDANGNYKNLSENYKYENMNTWDLRNGDFKLPQESDTILNQMFSKYSEIAAKTKFPNVNVFGGFAEDYSQYEVERSAVSDVMRQYLAPLQAGLVADVDKAVAEFRTKVKDAGIETCQEQFKTQWAAYCEEHGYK</sequence>
<dbReference type="Pfam" id="PF12010">
    <property type="entry name" value="DUF3502"/>
    <property type="match status" value="1"/>
</dbReference>
<evidence type="ECO:0000256" key="1">
    <source>
        <dbReference type="SAM" id="MobiDB-lite"/>
    </source>
</evidence>
<feature type="region of interest" description="Disordered" evidence="1">
    <location>
        <begin position="27"/>
        <end position="54"/>
    </location>
</feature>
<dbReference type="PANTHER" id="PTHR43649">
    <property type="entry name" value="ARABINOSE-BINDING PROTEIN-RELATED"/>
    <property type="match status" value="1"/>
</dbReference>
<evidence type="ECO:0000313" key="4">
    <source>
        <dbReference type="EMBL" id="BCK00985.1"/>
    </source>
</evidence>
<evidence type="ECO:0000313" key="5">
    <source>
        <dbReference type="Proteomes" id="UP000515703"/>
    </source>
</evidence>
<dbReference type="PROSITE" id="PS51257">
    <property type="entry name" value="PROKAR_LIPOPROTEIN"/>
    <property type="match status" value="1"/>
</dbReference>
<dbReference type="EMBL" id="AP023368">
    <property type="protein sequence ID" value="BCK00985.1"/>
    <property type="molecule type" value="Genomic_DNA"/>
</dbReference>
<dbReference type="RefSeq" id="WP_185256601.1">
    <property type="nucleotide sequence ID" value="NZ_AP023368.1"/>
</dbReference>
<keyword evidence="4" id="KW-0449">Lipoprotein</keyword>
<dbReference type="InterPro" id="IPR022627">
    <property type="entry name" value="DUF3502"/>
</dbReference>
<feature type="chain" id="PRO_5029828537" evidence="2">
    <location>
        <begin position="22"/>
        <end position="536"/>
    </location>
</feature>
<dbReference type="SUPFAM" id="SSF53850">
    <property type="entry name" value="Periplasmic binding protein-like II"/>
    <property type="match status" value="1"/>
</dbReference>
<feature type="domain" description="DUF3502" evidence="3">
    <location>
        <begin position="463"/>
        <end position="529"/>
    </location>
</feature>
<dbReference type="InterPro" id="IPR050490">
    <property type="entry name" value="Bact_solute-bd_prot1"/>
</dbReference>
<organism evidence="4 5">
    <name type="scientific">Anaerocolumna chitinilytica</name>
    <dbReference type="NCBI Taxonomy" id="1727145"/>
    <lineage>
        <taxon>Bacteria</taxon>
        <taxon>Bacillati</taxon>
        <taxon>Bacillota</taxon>
        <taxon>Clostridia</taxon>
        <taxon>Lachnospirales</taxon>
        <taxon>Lachnospiraceae</taxon>
        <taxon>Anaerocolumna</taxon>
    </lineage>
</organism>
<feature type="signal peptide" evidence="2">
    <location>
        <begin position="1"/>
        <end position="21"/>
    </location>
</feature>
<name>A0A7I8DUG4_9FIRM</name>